<dbReference type="PROSITE" id="PS00449">
    <property type="entry name" value="ATPASE_A"/>
    <property type="match status" value="1"/>
</dbReference>
<evidence type="ECO:0000256" key="9">
    <source>
        <dbReference type="ARBA" id="ARBA00023136"/>
    </source>
</evidence>
<dbReference type="InterPro" id="IPR045082">
    <property type="entry name" value="ATP_syn_F0_a_bact/chloroplast"/>
</dbReference>
<evidence type="ECO:0000313" key="13">
    <source>
        <dbReference type="EMBL" id="MEZ0474498.1"/>
    </source>
</evidence>
<dbReference type="EMBL" id="JBFWIC010000008">
    <property type="protein sequence ID" value="MEZ0474498.1"/>
    <property type="molecule type" value="Genomic_DNA"/>
</dbReference>
<feature type="transmembrane region" description="Helical" evidence="11">
    <location>
        <begin position="96"/>
        <end position="114"/>
    </location>
</feature>
<dbReference type="PANTHER" id="PTHR42823">
    <property type="entry name" value="ATP SYNTHASE SUBUNIT A, CHLOROPLASTIC"/>
    <property type="match status" value="1"/>
</dbReference>
<evidence type="ECO:0000256" key="4">
    <source>
        <dbReference type="ARBA" id="ARBA00022547"/>
    </source>
</evidence>
<dbReference type="NCBIfam" id="TIGR01131">
    <property type="entry name" value="ATP_synt_6_or_A"/>
    <property type="match status" value="1"/>
</dbReference>
<protein>
    <recommendedName>
        <fullName evidence="11 12">ATP synthase subunit a</fullName>
    </recommendedName>
    <alternativeName>
        <fullName evidence="11">ATP synthase F0 sector subunit a</fullName>
    </alternativeName>
    <alternativeName>
        <fullName evidence="11">F-ATPase subunit 6</fullName>
    </alternativeName>
</protein>
<dbReference type="RefSeq" id="WP_370563816.1">
    <property type="nucleotide sequence ID" value="NZ_JBFWIB010000005.1"/>
</dbReference>
<dbReference type="HAMAP" id="MF_01393">
    <property type="entry name" value="ATP_synth_a_bact"/>
    <property type="match status" value="1"/>
</dbReference>
<sequence>MTPADLLRVAGDSPSEYVTHHLQHWQVSIGEGAFWTLNVDSLLVSLLVGVLAMGTFWLMGRRATAGVPSKFQAFIEIVVTFIDTQVKDVFHGNRRFVAPVALTIFVWVFLMNALKMIPVDFFPGMAAAAGQHYFRAVPTTDLNITAAMAVMVLLLMFGFAVKAKGAFGFGKELFTAPFHAQGAGMKAVLALPNFGLNVIEYLSKPVSLAMRLFGNMYAGELVFLLIALLGMAGGNMLMEAGMGAKAGGALAFVGAVAAGAAWSIFHILVITLQAFIFMILTVVYLSMSSEAH</sequence>
<comment type="subcellular location">
    <subcellularLocation>
        <location evidence="11 12">Cell membrane</location>
        <topology evidence="11 12">Multi-pass membrane protein</topology>
    </subcellularLocation>
    <subcellularLocation>
        <location evidence="1">Membrane</location>
        <topology evidence="1">Multi-pass membrane protein</topology>
    </subcellularLocation>
</comment>
<dbReference type="Proteomes" id="UP001566331">
    <property type="component" value="Unassembled WGS sequence"/>
</dbReference>
<dbReference type="Pfam" id="PF00119">
    <property type="entry name" value="ATP-synt_A"/>
    <property type="match status" value="1"/>
</dbReference>
<evidence type="ECO:0000256" key="2">
    <source>
        <dbReference type="ARBA" id="ARBA00006810"/>
    </source>
</evidence>
<comment type="caution">
    <text evidence="13">The sequence shown here is derived from an EMBL/GenBank/DDBJ whole genome shotgun (WGS) entry which is preliminary data.</text>
</comment>
<evidence type="ECO:0000256" key="3">
    <source>
        <dbReference type="ARBA" id="ARBA00022448"/>
    </source>
</evidence>
<dbReference type="PANTHER" id="PTHR42823:SF3">
    <property type="entry name" value="ATP SYNTHASE SUBUNIT A, CHLOROPLASTIC"/>
    <property type="match status" value="1"/>
</dbReference>
<evidence type="ECO:0000256" key="1">
    <source>
        <dbReference type="ARBA" id="ARBA00004141"/>
    </source>
</evidence>
<gene>
    <name evidence="11 13" type="primary">atpB</name>
    <name evidence="13" type="ORF">AB6713_07685</name>
</gene>
<keyword evidence="14" id="KW-1185">Reference proteome</keyword>
<keyword evidence="5 11" id="KW-0812">Transmembrane</keyword>
<dbReference type="InterPro" id="IPR035908">
    <property type="entry name" value="F0_ATP_A_sf"/>
</dbReference>
<keyword evidence="8 11" id="KW-0406">Ion transport</keyword>
<proteinExistence type="inferred from homology"/>
<comment type="function">
    <text evidence="11 12">Key component of the proton channel; it plays a direct role in the translocation of protons across the membrane.</text>
</comment>
<keyword evidence="11" id="KW-1003">Cell membrane</keyword>
<dbReference type="NCBIfam" id="NF004477">
    <property type="entry name" value="PRK05815.1-1"/>
    <property type="match status" value="1"/>
</dbReference>
<evidence type="ECO:0000256" key="5">
    <source>
        <dbReference type="ARBA" id="ARBA00022692"/>
    </source>
</evidence>
<organism evidence="13 14">
    <name type="scientific">Luteimonas salinilitoris</name>
    <dbReference type="NCBI Taxonomy" id="3237697"/>
    <lineage>
        <taxon>Bacteria</taxon>
        <taxon>Pseudomonadati</taxon>
        <taxon>Pseudomonadota</taxon>
        <taxon>Gammaproteobacteria</taxon>
        <taxon>Lysobacterales</taxon>
        <taxon>Lysobacteraceae</taxon>
        <taxon>Luteimonas</taxon>
    </lineage>
</organism>
<accession>A0ABV4HQM3</accession>
<keyword evidence="6 11" id="KW-0375">Hydrogen ion transport</keyword>
<feature type="transmembrane region" description="Helical" evidence="11">
    <location>
        <begin position="252"/>
        <end position="285"/>
    </location>
</feature>
<dbReference type="CDD" id="cd00310">
    <property type="entry name" value="ATP-synt_Fo_a_6"/>
    <property type="match status" value="1"/>
</dbReference>
<evidence type="ECO:0000256" key="11">
    <source>
        <dbReference type="HAMAP-Rule" id="MF_01393"/>
    </source>
</evidence>
<dbReference type="InterPro" id="IPR000568">
    <property type="entry name" value="ATP_synth_F0_asu"/>
</dbReference>
<feature type="transmembrane region" description="Helical" evidence="11">
    <location>
        <begin position="142"/>
        <end position="161"/>
    </location>
</feature>
<evidence type="ECO:0000256" key="10">
    <source>
        <dbReference type="ARBA" id="ARBA00023310"/>
    </source>
</evidence>
<keyword evidence="4 11" id="KW-0138">CF(0)</keyword>
<evidence type="ECO:0000313" key="14">
    <source>
        <dbReference type="Proteomes" id="UP001566331"/>
    </source>
</evidence>
<feature type="transmembrane region" description="Helical" evidence="11">
    <location>
        <begin position="212"/>
        <end position="232"/>
    </location>
</feature>
<dbReference type="InterPro" id="IPR023011">
    <property type="entry name" value="ATP_synth_F0_asu_AS"/>
</dbReference>
<keyword evidence="9 11" id="KW-0472">Membrane</keyword>
<keyword evidence="10 11" id="KW-0066">ATP synthesis</keyword>
<evidence type="ECO:0000256" key="8">
    <source>
        <dbReference type="ARBA" id="ARBA00023065"/>
    </source>
</evidence>
<evidence type="ECO:0000256" key="7">
    <source>
        <dbReference type="ARBA" id="ARBA00022989"/>
    </source>
</evidence>
<dbReference type="SUPFAM" id="SSF81336">
    <property type="entry name" value="F1F0 ATP synthase subunit A"/>
    <property type="match status" value="1"/>
</dbReference>
<evidence type="ECO:0000256" key="12">
    <source>
        <dbReference type="RuleBase" id="RU000483"/>
    </source>
</evidence>
<keyword evidence="3 11" id="KW-0813">Transport</keyword>
<reference evidence="13 14" key="1">
    <citation type="submission" date="2024-07" db="EMBL/GenBank/DDBJ databases">
        <title>Luteimonas salilacus sp. nov., isolated from the shore soil of Salt Lake in Tibet of China.</title>
        <authorList>
            <person name="Zhang X."/>
            <person name="Li A."/>
        </authorList>
    </citation>
    <scope>NUCLEOTIDE SEQUENCE [LARGE SCALE GENOMIC DNA]</scope>
    <source>
        <strain evidence="13 14">B3-2-R+30</strain>
    </source>
</reference>
<feature type="transmembrane region" description="Helical" evidence="11">
    <location>
        <begin position="42"/>
        <end position="60"/>
    </location>
</feature>
<keyword evidence="7 11" id="KW-1133">Transmembrane helix</keyword>
<evidence type="ECO:0000256" key="6">
    <source>
        <dbReference type="ARBA" id="ARBA00022781"/>
    </source>
</evidence>
<dbReference type="Gene3D" id="1.20.120.220">
    <property type="entry name" value="ATP synthase, F0 complex, subunit A"/>
    <property type="match status" value="1"/>
</dbReference>
<comment type="similarity">
    <text evidence="2 11 12">Belongs to the ATPase A chain family.</text>
</comment>
<name>A0ABV4HQM3_9GAMM</name>